<dbReference type="InterPro" id="IPR000601">
    <property type="entry name" value="PKD_dom"/>
</dbReference>
<dbReference type="InterPro" id="IPR013783">
    <property type="entry name" value="Ig-like_fold"/>
</dbReference>
<reference evidence="3 4" key="1">
    <citation type="submission" date="2013-03" db="EMBL/GenBank/DDBJ databases">
        <title>The Genome Sequence of Enterococcus sulfureus ATCC_49903 (PacBio/Illumina hybrid assembly).</title>
        <authorList>
            <consortium name="The Broad Institute Genomics Platform"/>
            <consortium name="The Broad Institute Genome Sequencing Center for Infectious Disease"/>
            <person name="Earl A."/>
            <person name="Russ C."/>
            <person name="Gilmore M."/>
            <person name="Surin D."/>
            <person name="Walker B."/>
            <person name="Young S."/>
            <person name="Zeng Q."/>
            <person name="Gargeya S."/>
            <person name="Fitzgerald M."/>
            <person name="Haas B."/>
            <person name="Abouelleil A."/>
            <person name="Allen A.W."/>
            <person name="Alvarado L."/>
            <person name="Arachchi H.M."/>
            <person name="Berlin A.M."/>
            <person name="Chapman S.B."/>
            <person name="Gainer-Dewar J."/>
            <person name="Goldberg J."/>
            <person name="Griggs A."/>
            <person name="Gujja S."/>
            <person name="Hansen M."/>
            <person name="Howarth C."/>
            <person name="Imamovic A."/>
            <person name="Ireland A."/>
            <person name="Larimer J."/>
            <person name="McCowan C."/>
            <person name="Murphy C."/>
            <person name="Pearson M."/>
            <person name="Poon T.W."/>
            <person name="Priest M."/>
            <person name="Roberts A."/>
            <person name="Saif S."/>
            <person name="Shea T."/>
            <person name="Sisk P."/>
            <person name="Sykes S."/>
            <person name="Wortman J."/>
            <person name="Nusbaum C."/>
            <person name="Birren B."/>
        </authorList>
    </citation>
    <scope>NUCLEOTIDE SEQUENCE [LARGE SCALE GENOMIC DNA]</scope>
    <source>
        <strain evidence="3 4">ATCC 49903</strain>
    </source>
</reference>
<dbReference type="InterPro" id="IPR022409">
    <property type="entry name" value="PKD/Chitinase_dom"/>
</dbReference>
<dbReference type="SUPFAM" id="SSF49299">
    <property type="entry name" value="PKD domain"/>
    <property type="match status" value="1"/>
</dbReference>
<evidence type="ECO:0000259" key="2">
    <source>
        <dbReference type="PROSITE" id="PS50093"/>
    </source>
</evidence>
<comment type="caution">
    <text evidence="3">The sequence shown here is derived from an EMBL/GenBank/DDBJ whole genome shotgun (WGS) entry which is preliminary data.</text>
</comment>
<feature type="domain" description="PKD" evidence="2">
    <location>
        <begin position="718"/>
        <end position="803"/>
    </location>
</feature>
<dbReference type="Pfam" id="PF00754">
    <property type="entry name" value="F5_F8_type_C"/>
    <property type="match status" value="1"/>
</dbReference>
<sequence length="943" mass="105107">MNKYTKYALFGTLILGAVGAGVYYTKQNTAEEVAYAMTEKVEVDRPMDNQTESSYWFPNELLEWDFSKDPNAKYNVSTVPLAKRVDKKELAKVNETQDEDMKVVALSIMNSSTSGNVPYGSNTFDANVFSYWQYIDELVYWGGSSGEGIIVPPSPDVIDAAHKNGVPVLGTIFFPQTAHGGKIEWLDEFLVQDKDGKFPMVDKLVEVATQYGFDGWFINQETDNEVESFDDVANGVAKKESKPAEEQLTKEHAQKMEAFIKQLKEASNDHTVMWYDSMTSDGKMDWQNALTEQNKSYLVDANMEPVADEMFLNFWWNTEKLGPKELLKSSEKLAKENNIDPYDLYAGIDVQAEGYMTPVDWQLFTDENNRPYTSLGLYAPNWTYSEANGPEDFQSKESIFWVNGEGDPTKSTVKKDSTWPGISTYAVEQTAITQAPFVTNFNLGNGYNYFIDGQKVSEAHWNNRGLQDIMPTYRYIMDQGDGNDLKISIDYADAYQGGNSLKLRGNIEAKQTNTLKLYQMQVPIEKEMTLTTTAKASEATTLALQVTFDDGQKETIAGNHQVGDMWTTVEYDLSSYVGKTIQTLSYEITSEKSSDTYELRLGQLALLPKNEKNLAKIADAAIEEAIFDEEESNYAGVRMTWDAQNAERINKYEIYRINQDGTKTFLQATPAKNAYLNGLKRNDDTNKTDFEIVAVDYFGQRSKASTPLTLDWPDTREPKAAFTADKTLIAPGETVTFENRSSSNTDSLNWTFEGGSVKESTDENPTVTYDKAGEYKVTLTAKNKMGEANETQEKYIVVTDKAKDGVPLVSQNVKTEASSFVNDGEAPEFAVDGKDDTKWCATGAAPHDITLDLGKDVLVSQVVLKNAEAGGEGADMNTKAFTIETSTDGKTFTPVSRTISNEDAVATSHFAPQTARYVRIVIDKPTQGSDSAARIYGIEVYGL</sequence>
<dbReference type="eggNOG" id="COG3291">
    <property type="taxonomic scope" value="Bacteria"/>
</dbReference>
<dbReference type="InterPro" id="IPR008979">
    <property type="entry name" value="Galactose-bd-like_sf"/>
</dbReference>
<feature type="domain" description="F5/8 type C" evidence="1">
    <location>
        <begin position="801"/>
        <end position="943"/>
    </location>
</feature>
<accession>S0LAP5</accession>
<keyword evidence="4" id="KW-1185">Reference proteome</keyword>
<name>S0LAP5_9ENTE</name>
<dbReference type="eggNOG" id="COG4724">
    <property type="taxonomic scope" value="Bacteria"/>
</dbReference>
<dbReference type="STRING" id="1140003.OMY_00366"/>
<dbReference type="SMART" id="SM00089">
    <property type="entry name" value="PKD"/>
    <property type="match status" value="1"/>
</dbReference>
<dbReference type="Gene3D" id="3.20.20.80">
    <property type="entry name" value="Glycosidases"/>
    <property type="match status" value="1"/>
</dbReference>
<dbReference type="RefSeq" id="WP_016184857.1">
    <property type="nucleotide sequence ID" value="NZ_ASWO01000001.1"/>
</dbReference>
<dbReference type="Pfam" id="PF18911">
    <property type="entry name" value="PKD_4"/>
    <property type="match status" value="1"/>
</dbReference>
<dbReference type="Gene3D" id="2.60.120.260">
    <property type="entry name" value="Galactose-binding domain-like"/>
    <property type="match status" value="2"/>
</dbReference>
<dbReference type="GO" id="GO:0005829">
    <property type="term" value="C:cytosol"/>
    <property type="evidence" value="ECO:0007669"/>
    <property type="project" value="UniProtKB-SubCell"/>
</dbReference>
<dbReference type="Pfam" id="PF21910">
    <property type="entry name" value="GH85_C"/>
    <property type="match status" value="1"/>
</dbReference>
<protein>
    <submittedName>
        <fullName evidence="3">Uncharacterized protein</fullName>
    </submittedName>
</protein>
<gene>
    <name evidence="3" type="ORF">I573_00361</name>
</gene>
<dbReference type="CDD" id="cd00146">
    <property type="entry name" value="PKD"/>
    <property type="match status" value="1"/>
</dbReference>
<dbReference type="Pfam" id="PF03644">
    <property type="entry name" value="Glyco_hydro_85"/>
    <property type="match status" value="1"/>
</dbReference>
<dbReference type="EMBL" id="ASWO01000001">
    <property type="protein sequence ID" value="EOT87305.1"/>
    <property type="molecule type" value="Genomic_DNA"/>
</dbReference>
<dbReference type="InterPro" id="IPR000421">
    <property type="entry name" value="FA58C"/>
</dbReference>
<dbReference type="Gene3D" id="2.60.40.10">
    <property type="entry name" value="Immunoglobulins"/>
    <property type="match status" value="2"/>
</dbReference>
<dbReference type="Proteomes" id="UP000015961">
    <property type="component" value="Unassembled WGS sequence"/>
</dbReference>
<organism evidence="3 4">
    <name type="scientific">Enterococcus sulfureus ATCC 49903</name>
    <dbReference type="NCBI Taxonomy" id="1140003"/>
    <lineage>
        <taxon>Bacteria</taxon>
        <taxon>Bacillati</taxon>
        <taxon>Bacillota</taxon>
        <taxon>Bacilli</taxon>
        <taxon>Lactobacillales</taxon>
        <taxon>Enterococcaceae</taxon>
        <taxon>Enterococcus</taxon>
    </lineage>
</organism>
<evidence type="ECO:0000259" key="1">
    <source>
        <dbReference type="PROSITE" id="PS50022"/>
    </source>
</evidence>
<dbReference type="PANTHER" id="PTHR13246:SF1">
    <property type="entry name" value="CYTOSOLIC ENDO-BETA-N-ACETYLGLUCOSAMINIDASE"/>
    <property type="match status" value="1"/>
</dbReference>
<dbReference type="GO" id="GO:0033925">
    <property type="term" value="F:mannosyl-glycoprotein endo-beta-N-acetylglucosaminidase activity"/>
    <property type="evidence" value="ECO:0007669"/>
    <property type="project" value="InterPro"/>
</dbReference>
<dbReference type="AlphaFoldDB" id="S0LAP5"/>
<dbReference type="InterPro" id="IPR005201">
    <property type="entry name" value="TIM_ENGase"/>
</dbReference>
<proteinExistence type="predicted"/>
<evidence type="ECO:0000313" key="3">
    <source>
        <dbReference type="EMBL" id="EOT87305.1"/>
    </source>
</evidence>
<dbReference type="InterPro" id="IPR035986">
    <property type="entry name" value="PKD_dom_sf"/>
</dbReference>
<dbReference type="PATRIC" id="fig|1140003.3.peg.359"/>
<dbReference type="InterPro" id="IPR032979">
    <property type="entry name" value="ENGase"/>
</dbReference>
<dbReference type="PROSITE" id="PS50022">
    <property type="entry name" value="FA58C_3"/>
    <property type="match status" value="1"/>
</dbReference>
<dbReference type="SUPFAM" id="SSF49785">
    <property type="entry name" value="Galactose-binding domain-like"/>
    <property type="match status" value="1"/>
</dbReference>
<dbReference type="InterPro" id="IPR054110">
    <property type="entry name" value="EndoD-like_D2"/>
</dbReference>
<dbReference type="CDD" id="cd06547">
    <property type="entry name" value="GH85_ENGase"/>
    <property type="match status" value="1"/>
</dbReference>
<dbReference type="OrthoDB" id="1089471at2"/>
<evidence type="ECO:0000313" key="4">
    <source>
        <dbReference type="Proteomes" id="UP000015961"/>
    </source>
</evidence>
<dbReference type="PANTHER" id="PTHR13246">
    <property type="entry name" value="ENDO BETA N-ACETYLGLUCOSAMINIDASE"/>
    <property type="match status" value="1"/>
</dbReference>
<dbReference type="PROSITE" id="PS50093">
    <property type="entry name" value="PKD"/>
    <property type="match status" value="1"/>
</dbReference>